<feature type="compositionally biased region" description="Low complexity" evidence="1">
    <location>
        <begin position="332"/>
        <end position="367"/>
    </location>
</feature>
<feature type="domain" description="C2 NT-type" evidence="2">
    <location>
        <begin position="4"/>
        <end position="158"/>
    </location>
</feature>
<dbReference type="Proteomes" id="UP001244341">
    <property type="component" value="Chromosome 7b"/>
</dbReference>
<sequence>MLQKFRNRINATRFEFTIHVHTLQPWPAGSKAVAIGWQRGKRRRGATSSVLPLPSKDQLGTVVRLNEKFTLTSSLYKVPGADRNSQLGPFKKKCLILAVLETDGRTHATAALGRIVIDLSEFASIDGQELRTFAVACNKSIHAAVGEPHLTVTIRCHWKKAGADMTEDEVASMSTDTTGSGLATNIRDFFSLGKGGKANKRTEQDLKGFAPGQSGDTGMATIGEDEGGEDEGGGIRSRQARISSGDGGASSGKGFQEAEDVDFDSNRGSLEGSGWGAQDLEYDAVGALNLHDDDEFSPAQRQQHSRPAQSPSPHQQQPPPLPLPPQQVPGYSSSMGPSSVRSVGSGAADGAAAPAGPADMAAAGSSSRRWRMEGVDAAGAAGLSRSMEKSSSRSSRPSKTIATQTELADITQVEPQLDDVTSLQDELLMSAAIEFAIYNAQRPLLPGRLPSRSVHAPARRIARTLVCLGRQDGLPFGQLALRQLSACVVAGRSDIRGLATWWSNAVHLRGFLQSLNLAMAEAAGEDGGPRHWAAEAFVPRLLQQEKFIFDELVSYVWTHTFVPAVAASRARPANAALAAGVVKRSGQEAALRKWLGALEAVSSQLKGLGREGHTSTLRHQVLLEVMKRMDTLIFHFLITPPSDSNSEGGSSSNAGAGGPLSPGESSAASRDGGSPSHAAAASSQVLHDPLNPNMPMLDDSMLFFQRGVLTFGTGMHLKMACTRFQQWAFGEGGMREIWANLPAQGQSLFPLLRSTSDLLMMPKDLLLEEGIRSDMCENLALPTLVFMLNRFQPDDFSREGIPYEVLGALRQQAGGADVSVPPRLQVEGECTYYSPTDDMAMEKVEVGEEPGLEYDADSEDELDALGGLCGEPSAGLPLPLRFKLLHNLWGAGVPRSRRITIVRAESGASAGLM</sequence>
<evidence type="ECO:0000313" key="3">
    <source>
        <dbReference type="EMBL" id="WIA16221.1"/>
    </source>
</evidence>
<feature type="region of interest" description="Disordered" evidence="1">
    <location>
        <begin position="197"/>
        <end position="275"/>
    </location>
</feature>
<feature type="compositionally biased region" description="Acidic residues" evidence="1">
    <location>
        <begin position="223"/>
        <end position="232"/>
    </location>
</feature>
<dbReference type="PROSITE" id="PS51840">
    <property type="entry name" value="C2_NT"/>
    <property type="match status" value="1"/>
</dbReference>
<dbReference type="EMBL" id="CP126214">
    <property type="protein sequence ID" value="WIA16221.1"/>
    <property type="molecule type" value="Genomic_DNA"/>
</dbReference>
<name>A0ABY8U712_TETOB</name>
<proteinExistence type="predicted"/>
<gene>
    <name evidence="3" type="ORF">OEZ85_012933</name>
</gene>
<feature type="region of interest" description="Disordered" evidence="1">
    <location>
        <begin position="296"/>
        <end position="403"/>
    </location>
</feature>
<keyword evidence="4" id="KW-1185">Reference proteome</keyword>
<protein>
    <recommendedName>
        <fullName evidence="2">C2 NT-type domain-containing protein</fullName>
    </recommendedName>
</protein>
<feature type="compositionally biased region" description="Pro residues" evidence="1">
    <location>
        <begin position="316"/>
        <end position="327"/>
    </location>
</feature>
<evidence type="ECO:0000259" key="2">
    <source>
        <dbReference type="PROSITE" id="PS51840"/>
    </source>
</evidence>
<feature type="region of interest" description="Disordered" evidence="1">
    <location>
        <begin position="642"/>
        <end position="682"/>
    </location>
</feature>
<dbReference type="Pfam" id="PF10358">
    <property type="entry name" value="NT-C2"/>
    <property type="match status" value="1"/>
</dbReference>
<evidence type="ECO:0000256" key="1">
    <source>
        <dbReference type="SAM" id="MobiDB-lite"/>
    </source>
</evidence>
<dbReference type="InterPro" id="IPR019448">
    <property type="entry name" value="NT-C2"/>
</dbReference>
<reference evidence="3 4" key="1">
    <citation type="submission" date="2023-05" db="EMBL/GenBank/DDBJ databases">
        <title>A 100% complete, gapless, phased diploid assembly of the Scenedesmus obliquus UTEX 3031 genome.</title>
        <authorList>
            <person name="Biondi T.C."/>
            <person name="Hanschen E.R."/>
            <person name="Kwon T."/>
            <person name="Eng W."/>
            <person name="Kruse C.P.S."/>
            <person name="Koehler S.I."/>
            <person name="Kunde Y."/>
            <person name="Gleasner C.D."/>
            <person name="You Mak K.T."/>
            <person name="Polle J."/>
            <person name="Hovde B.T."/>
            <person name="Starkenburg S.R."/>
        </authorList>
    </citation>
    <scope>NUCLEOTIDE SEQUENCE [LARGE SCALE GENOMIC DNA]</scope>
    <source>
        <strain evidence="3 4">DOE0152z</strain>
    </source>
</reference>
<organism evidence="3 4">
    <name type="scientific">Tetradesmus obliquus</name>
    <name type="common">Green alga</name>
    <name type="synonym">Acutodesmus obliquus</name>
    <dbReference type="NCBI Taxonomy" id="3088"/>
    <lineage>
        <taxon>Eukaryota</taxon>
        <taxon>Viridiplantae</taxon>
        <taxon>Chlorophyta</taxon>
        <taxon>core chlorophytes</taxon>
        <taxon>Chlorophyceae</taxon>
        <taxon>CS clade</taxon>
        <taxon>Sphaeropleales</taxon>
        <taxon>Scenedesmaceae</taxon>
        <taxon>Tetradesmus</taxon>
    </lineage>
</organism>
<evidence type="ECO:0000313" key="4">
    <source>
        <dbReference type="Proteomes" id="UP001244341"/>
    </source>
</evidence>
<accession>A0ABY8U712</accession>
<feature type="compositionally biased region" description="Low complexity" evidence="1">
    <location>
        <begin position="642"/>
        <end position="654"/>
    </location>
</feature>
<feature type="compositionally biased region" description="Low complexity" evidence="1">
    <location>
        <begin position="298"/>
        <end position="315"/>
    </location>
</feature>